<keyword evidence="2" id="KW-1185">Reference proteome</keyword>
<gene>
    <name evidence="1" type="ORF">MAR_007859</name>
</gene>
<dbReference type="Proteomes" id="UP001164746">
    <property type="component" value="Chromosome 4"/>
</dbReference>
<dbReference type="Gene3D" id="3.30.70.270">
    <property type="match status" value="1"/>
</dbReference>
<dbReference type="EMBL" id="CP111015">
    <property type="protein sequence ID" value="WAR01301.1"/>
    <property type="molecule type" value="Genomic_DNA"/>
</dbReference>
<dbReference type="SUPFAM" id="SSF56672">
    <property type="entry name" value="DNA/RNA polymerases"/>
    <property type="match status" value="1"/>
</dbReference>
<dbReference type="Gene3D" id="3.10.10.10">
    <property type="entry name" value="HIV Type 1 Reverse Transcriptase, subunit A, domain 1"/>
    <property type="match status" value="1"/>
</dbReference>
<evidence type="ECO:0000313" key="2">
    <source>
        <dbReference type="Proteomes" id="UP001164746"/>
    </source>
</evidence>
<feature type="non-terminal residue" evidence="1">
    <location>
        <position position="1"/>
    </location>
</feature>
<name>A0ABY7E2A3_MYAAR</name>
<protein>
    <recommendedName>
        <fullName evidence="3">Reverse transcriptase</fullName>
    </recommendedName>
</protein>
<dbReference type="InterPro" id="IPR043502">
    <property type="entry name" value="DNA/RNA_pol_sf"/>
</dbReference>
<dbReference type="PANTHER" id="PTHR37984:SF7">
    <property type="entry name" value="INTEGRASE CATALYTIC DOMAIN-CONTAINING PROTEIN"/>
    <property type="match status" value="1"/>
</dbReference>
<dbReference type="InterPro" id="IPR043128">
    <property type="entry name" value="Rev_trsase/Diguanyl_cyclase"/>
</dbReference>
<evidence type="ECO:0000313" key="1">
    <source>
        <dbReference type="EMBL" id="WAR01301.1"/>
    </source>
</evidence>
<dbReference type="InterPro" id="IPR050951">
    <property type="entry name" value="Retrovirus_Pol_polyprotein"/>
</dbReference>
<evidence type="ECO:0008006" key="3">
    <source>
        <dbReference type="Google" id="ProtNLM"/>
    </source>
</evidence>
<reference evidence="1" key="1">
    <citation type="submission" date="2022-11" db="EMBL/GenBank/DDBJ databases">
        <title>Centuries of genome instability and evolution in soft-shell clam transmissible cancer (bioRxiv).</title>
        <authorList>
            <person name="Hart S.F.M."/>
            <person name="Yonemitsu M.A."/>
            <person name="Giersch R.M."/>
            <person name="Beal B.F."/>
            <person name="Arriagada G."/>
            <person name="Davis B.W."/>
            <person name="Ostrander E.A."/>
            <person name="Goff S.P."/>
            <person name="Metzger M.J."/>
        </authorList>
    </citation>
    <scope>NUCLEOTIDE SEQUENCE</scope>
    <source>
        <strain evidence="1">MELC-2E11</strain>
        <tissue evidence="1">Siphon/mantle</tissue>
    </source>
</reference>
<sequence length="154" mass="18020">PVHEANDWVNNLVIVEKKDKYLRLRLVDSRDLNKSIKRHHFKIHTLKDVKAQLSGKNILTIIDEKDGYHQVELDKKTKKLISMHFRNVIPKISLDTHFKKKKCQVKSVKYMGTIISEKGMEPAPEKIKSITEMHHQKRRATPTRNGELLTTIYS</sequence>
<proteinExistence type="predicted"/>
<organism evidence="1 2">
    <name type="scientific">Mya arenaria</name>
    <name type="common">Soft-shell clam</name>
    <dbReference type="NCBI Taxonomy" id="6604"/>
    <lineage>
        <taxon>Eukaryota</taxon>
        <taxon>Metazoa</taxon>
        <taxon>Spiralia</taxon>
        <taxon>Lophotrochozoa</taxon>
        <taxon>Mollusca</taxon>
        <taxon>Bivalvia</taxon>
        <taxon>Autobranchia</taxon>
        <taxon>Heteroconchia</taxon>
        <taxon>Euheterodonta</taxon>
        <taxon>Imparidentia</taxon>
        <taxon>Neoheterodontei</taxon>
        <taxon>Myida</taxon>
        <taxon>Myoidea</taxon>
        <taxon>Myidae</taxon>
        <taxon>Mya</taxon>
    </lineage>
</organism>
<dbReference type="PANTHER" id="PTHR37984">
    <property type="entry name" value="PROTEIN CBG26694"/>
    <property type="match status" value="1"/>
</dbReference>
<accession>A0ABY7E2A3</accession>